<dbReference type="EnsemblProtists" id="HpaT811881">
    <property type="protein sequence ID" value="HpaP811881"/>
    <property type="gene ID" value="HpaG811881"/>
</dbReference>
<organism evidence="2 3">
    <name type="scientific">Hyaloperonospora arabidopsidis (strain Emoy2)</name>
    <name type="common">Downy mildew agent</name>
    <name type="synonym">Peronospora arabidopsidis</name>
    <dbReference type="NCBI Taxonomy" id="559515"/>
    <lineage>
        <taxon>Eukaryota</taxon>
        <taxon>Sar</taxon>
        <taxon>Stramenopiles</taxon>
        <taxon>Oomycota</taxon>
        <taxon>Peronosporomycetes</taxon>
        <taxon>Peronosporales</taxon>
        <taxon>Peronosporaceae</taxon>
        <taxon>Hyaloperonospora</taxon>
    </lineage>
</organism>
<keyword evidence="1" id="KW-0812">Transmembrane</keyword>
<keyword evidence="1" id="KW-0472">Membrane</keyword>
<evidence type="ECO:0000256" key="1">
    <source>
        <dbReference type="SAM" id="Phobius"/>
    </source>
</evidence>
<protein>
    <submittedName>
        <fullName evidence="2">Uncharacterized protein</fullName>
    </submittedName>
</protein>
<evidence type="ECO:0000313" key="3">
    <source>
        <dbReference type="Proteomes" id="UP000011713"/>
    </source>
</evidence>
<keyword evidence="3" id="KW-1185">Reference proteome</keyword>
<dbReference type="HOGENOM" id="CLU_2445467_0_0_1"/>
<dbReference type="Proteomes" id="UP000011713">
    <property type="component" value="Unassembled WGS sequence"/>
</dbReference>
<name>M4BZ58_HYAAE</name>
<reference evidence="2" key="2">
    <citation type="submission" date="2015-06" db="UniProtKB">
        <authorList>
            <consortium name="EnsemblProtists"/>
        </authorList>
    </citation>
    <scope>IDENTIFICATION</scope>
    <source>
        <strain evidence="2">Emoy2</strain>
    </source>
</reference>
<reference evidence="3" key="1">
    <citation type="journal article" date="2010" name="Science">
        <title>Signatures of adaptation to obligate biotrophy in the Hyaloperonospora arabidopsidis genome.</title>
        <authorList>
            <person name="Baxter L."/>
            <person name="Tripathy S."/>
            <person name="Ishaque N."/>
            <person name="Boot N."/>
            <person name="Cabral A."/>
            <person name="Kemen E."/>
            <person name="Thines M."/>
            <person name="Ah-Fong A."/>
            <person name="Anderson R."/>
            <person name="Badejoko W."/>
            <person name="Bittner-Eddy P."/>
            <person name="Boore J.L."/>
            <person name="Chibucos M.C."/>
            <person name="Coates M."/>
            <person name="Dehal P."/>
            <person name="Delehaunty K."/>
            <person name="Dong S."/>
            <person name="Downton P."/>
            <person name="Dumas B."/>
            <person name="Fabro G."/>
            <person name="Fronick C."/>
            <person name="Fuerstenberg S.I."/>
            <person name="Fulton L."/>
            <person name="Gaulin E."/>
            <person name="Govers F."/>
            <person name="Hughes L."/>
            <person name="Humphray S."/>
            <person name="Jiang R.H."/>
            <person name="Judelson H."/>
            <person name="Kamoun S."/>
            <person name="Kyung K."/>
            <person name="Meijer H."/>
            <person name="Minx P."/>
            <person name="Morris P."/>
            <person name="Nelson J."/>
            <person name="Phuntumart V."/>
            <person name="Qutob D."/>
            <person name="Rehmany A."/>
            <person name="Rougon-Cardoso A."/>
            <person name="Ryden P."/>
            <person name="Torto-Alalibo T."/>
            <person name="Studholme D."/>
            <person name="Wang Y."/>
            <person name="Win J."/>
            <person name="Wood J."/>
            <person name="Clifton S.W."/>
            <person name="Rogers J."/>
            <person name="Van den Ackerveken G."/>
            <person name="Jones J.D."/>
            <person name="McDowell J.M."/>
            <person name="Beynon J."/>
            <person name="Tyler B.M."/>
        </authorList>
    </citation>
    <scope>NUCLEOTIDE SEQUENCE [LARGE SCALE GENOMIC DNA]</scope>
    <source>
        <strain evidence="3">Emoy2</strain>
    </source>
</reference>
<dbReference type="AlphaFoldDB" id="M4BZ58"/>
<dbReference type="VEuPathDB" id="FungiDB:HpaG811881"/>
<sequence length="90" mass="9867">MKWKKRGSGKFGEIGIFSIRQQARVASVLSSAAVPSPHPASAHGATTNLLDVFLSRNTRLRALILLAAFASMVCGVWTWLEIFTFDQDAF</sequence>
<keyword evidence="1" id="KW-1133">Transmembrane helix</keyword>
<dbReference type="InParanoid" id="M4BZ58"/>
<feature type="transmembrane region" description="Helical" evidence="1">
    <location>
        <begin position="62"/>
        <end position="80"/>
    </location>
</feature>
<dbReference type="EMBL" id="JH598056">
    <property type="status" value="NOT_ANNOTATED_CDS"/>
    <property type="molecule type" value="Genomic_DNA"/>
</dbReference>
<proteinExistence type="predicted"/>
<evidence type="ECO:0000313" key="2">
    <source>
        <dbReference type="EnsemblProtists" id="HpaP811881"/>
    </source>
</evidence>
<accession>M4BZ58</accession>